<organism evidence="2 3">
    <name type="scientific">Snodgrassella alvi</name>
    <dbReference type="NCBI Taxonomy" id="1196083"/>
    <lineage>
        <taxon>Bacteria</taxon>
        <taxon>Pseudomonadati</taxon>
        <taxon>Pseudomonadota</taxon>
        <taxon>Betaproteobacteria</taxon>
        <taxon>Neisseriales</taxon>
        <taxon>Neisseriaceae</taxon>
        <taxon>Snodgrassella</taxon>
    </lineage>
</organism>
<keyword evidence="1" id="KW-1133">Transmembrane helix</keyword>
<sequence>MPKKRNKKNSNNKKNINSSNNIDKQQELHYQNLHERKVHKTLRFFFVCVSFPLCIYFLAGKTTITSLSAIVSTSTETVSIVYEFIIVILLIISVVAIIWAYVERRARIKKVIKLSKRIVKLEKMIDPNRSSSYLNKDGSTRKEDKHDV</sequence>
<keyword evidence="1" id="KW-0472">Membrane</keyword>
<accession>A0A2N9Y3N0</accession>
<dbReference type="AlphaFoldDB" id="A0A2N9Y3N0"/>
<feature type="transmembrane region" description="Helical" evidence="1">
    <location>
        <begin position="79"/>
        <end position="102"/>
    </location>
</feature>
<reference evidence="2 3" key="1">
    <citation type="journal article" date="2017" name="MBio">
        <title>Type VI secretion-mediated competition in the bee gut microbiome.</title>
        <authorList>
            <person name="Steele M.I."/>
            <person name="Kwong W.K."/>
            <person name="Powell J.E."/>
            <person name="Whiteley M."/>
            <person name="Moran N.A."/>
        </authorList>
    </citation>
    <scope>NUCLEOTIDE SEQUENCE [LARGE SCALE GENOMIC DNA]</scope>
    <source>
        <strain evidence="2 3">PEB0171</strain>
    </source>
</reference>
<comment type="caution">
    <text evidence="2">The sequence shown here is derived from an EMBL/GenBank/DDBJ whole genome shotgun (WGS) entry which is preliminary data.</text>
</comment>
<evidence type="ECO:0000256" key="1">
    <source>
        <dbReference type="SAM" id="Phobius"/>
    </source>
</evidence>
<gene>
    <name evidence="2" type="ORF">BHC47_06140</name>
</gene>
<evidence type="ECO:0000313" key="2">
    <source>
        <dbReference type="EMBL" id="PIT62067.1"/>
    </source>
</evidence>
<evidence type="ECO:0000313" key="3">
    <source>
        <dbReference type="Proteomes" id="UP000231094"/>
    </source>
</evidence>
<protein>
    <submittedName>
        <fullName evidence="2">Uncharacterized protein</fullName>
    </submittedName>
</protein>
<name>A0A2N9Y3N0_9NEIS</name>
<dbReference type="RefSeq" id="WP_100117087.1">
    <property type="nucleotide sequence ID" value="NZ_MEIV01000053.1"/>
</dbReference>
<dbReference type="EMBL" id="MEIV01000053">
    <property type="protein sequence ID" value="PIT62067.1"/>
    <property type="molecule type" value="Genomic_DNA"/>
</dbReference>
<keyword evidence="1" id="KW-0812">Transmembrane</keyword>
<dbReference type="Proteomes" id="UP000231094">
    <property type="component" value="Unassembled WGS sequence"/>
</dbReference>
<proteinExistence type="predicted"/>
<feature type="transmembrane region" description="Helical" evidence="1">
    <location>
        <begin position="41"/>
        <end position="59"/>
    </location>
</feature>